<feature type="region of interest" description="Disordered" evidence="1">
    <location>
        <begin position="72"/>
        <end position="106"/>
    </location>
</feature>
<gene>
    <name evidence="2" type="ORF">G2W53_001214</name>
</gene>
<keyword evidence="3" id="KW-1185">Reference proteome</keyword>
<name>A0A834XH83_9FABA</name>
<dbReference type="Proteomes" id="UP000634136">
    <property type="component" value="Unassembled WGS sequence"/>
</dbReference>
<protein>
    <submittedName>
        <fullName evidence="2">Uncharacterized protein</fullName>
    </submittedName>
</protein>
<reference evidence="2" key="1">
    <citation type="submission" date="2020-09" db="EMBL/GenBank/DDBJ databases">
        <title>Genome-Enabled Discovery of Anthraquinone Biosynthesis in Senna tora.</title>
        <authorList>
            <person name="Kang S.-H."/>
            <person name="Pandey R.P."/>
            <person name="Lee C.-M."/>
            <person name="Sim J.-S."/>
            <person name="Jeong J.-T."/>
            <person name="Choi B.-S."/>
            <person name="Jung M."/>
            <person name="Ginzburg D."/>
            <person name="Zhao K."/>
            <person name="Won S.Y."/>
            <person name="Oh T.-J."/>
            <person name="Yu Y."/>
            <person name="Kim N.-H."/>
            <person name="Lee O.R."/>
            <person name="Lee T.-H."/>
            <person name="Bashyal P."/>
            <person name="Kim T.-S."/>
            <person name="Lee W.-H."/>
            <person name="Kawkins C."/>
            <person name="Kim C.-K."/>
            <person name="Kim J.S."/>
            <person name="Ahn B.O."/>
            <person name="Rhee S.Y."/>
            <person name="Sohng J.K."/>
        </authorList>
    </citation>
    <scope>NUCLEOTIDE SEQUENCE</scope>
    <source>
        <tissue evidence="2">Leaf</tissue>
    </source>
</reference>
<feature type="compositionally biased region" description="Basic and acidic residues" evidence="1">
    <location>
        <begin position="92"/>
        <end position="106"/>
    </location>
</feature>
<feature type="compositionally biased region" description="Basic and acidic residues" evidence="1">
    <location>
        <begin position="72"/>
        <end position="82"/>
    </location>
</feature>
<evidence type="ECO:0000256" key="1">
    <source>
        <dbReference type="SAM" id="MobiDB-lite"/>
    </source>
</evidence>
<dbReference type="EMBL" id="JAAIUW010000001">
    <property type="protein sequence ID" value="KAF7844309.1"/>
    <property type="molecule type" value="Genomic_DNA"/>
</dbReference>
<dbReference type="AlphaFoldDB" id="A0A834XH83"/>
<accession>A0A834XH83</accession>
<sequence length="106" mass="11859">MHGFSIFSWVIQAFDTRSDAFRGMVSTRMEGRVDFVETEMGVMKGTMDVMQKDITELKACFLEIKESLGRMEKGAGKDREDCQSEGSGSHGDGNREREDETHGDGN</sequence>
<organism evidence="2 3">
    <name type="scientific">Senna tora</name>
    <dbReference type="NCBI Taxonomy" id="362788"/>
    <lineage>
        <taxon>Eukaryota</taxon>
        <taxon>Viridiplantae</taxon>
        <taxon>Streptophyta</taxon>
        <taxon>Embryophyta</taxon>
        <taxon>Tracheophyta</taxon>
        <taxon>Spermatophyta</taxon>
        <taxon>Magnoliopsida</taxon>
        <taxon>eudicotyledons</taxon>
        <taxon>Gunneridae</taxon>
        <taxon>Pentapetalae</taxon>
        <taxon>rosids</taxon>
        <taxon>fabids</taxon>
        <taxon>Fabales</taxon>
        <taxon>Fabaceae</taxon>
        <taxon>Caesalpinioideae</taxon>
        <taxon>Cassia clade</taxon>
        <taxon>Senna</taxon>
    </lineage>
</organism>
<comment type="caution">
    <text evidence="2">The sequence shown here is derived from an EMBL/GenBank/DDBJ whole genome shotgun (WGS) entry which is preliminary data.</text>
</comment>
<proteinExistence type="predicted"/>
<evidence type="ECO:0000313" key="2">
    <source>
        <dbReference type="EMBL" id="KAF7844309.1"/>
    </source>
</evidence>
<evidence type="ECO:0000313" key="3">
    <source>
        <dbReference type="Proteomes" id="UP000634136"/>
    </source>
</evidence>